<evidence type="ECO:0000256" key="1">
    <source>
        <dbReference type="ARBA" id="ARBA00005960"/>
    </source>
</evidence>
<evidence type="ECO:0000259" key="2">
    <source>
        <dbReference type="SMART" id="SM00769"/>
    </source>
</evidence>
<protein>
    <recommendedName>
        <fullName evidence="2">Water stress and hypersensitive response domain-containing protein</fullName>
    </recommendedName>
</protein>
<dbReference type="SUPFAM" id="SSF117070">
    <property type="entry name" value="LEA14-like"/>
    <property type="match status" value="1"/>
</dbReference>
<feature type="domain" description="Water stress and hypersensitive response" evidence="2">
    <location>
        <begin position="24"/>
        <end position="141"/>
    </location>
</feature>
<dbReference type="PANTHER" id="PTHR31459">
    <property type="match status" value="1"/>
</dbReference>
<accession>A0AA38FPK5</accession>
<dbReference type="Gene3D" id="2.60.40.1820">
    <property type="match status" value="1"/>
</dbReference>
<name>A0AA38FPK5_TAXCH</name>
<dbReference type="OMA" id="WDIDYDW"/>
<dbReference type="InterPro" id="IPR013990">
    <property type="entry name" value="WHy-dom"/>
</dbReference>
<dbReference type="GO" id="GO:0005829">
    <property type="term" value="C:cytosol"/>
    <property type="evidence" value="ECO:0007669"/>
    <property type="project" value="TreeGrafter"/>
</dbReference>
<evidence type="ECO:0000313" key="4">
    <source>
        <dbReference type="Proteomes" id="UP000824469"/>
    </source>
</evidence>
<dbReference type="AlphaFoldDB" id="A0AA38FPK5"/>
<organism evidence="3 4">
    <name type="scientific">Taxus chinensis</name>
    <name type="common">Chinese yew</name>
    <name type="synonym">Taxus wallichiana var. chinensis</name>
    <dbReference type="NCBI Taxonomy" id="29808"/>
    <lineage>
        <taxon>Eukaryota</taxon>
        <taxon>Viridiplantae</taxon>
        <taxon>Streptophyta</taxon>
        <taxon>Embryophyta</taxon>
        <taxon>Tracheophyta</taxon>
        <taxon>Spermatophyta</taxon>
        <taxon>Pinopsida</taxon>
        <taxon>Pinidae</taxon>
        <taxon>Conifers II</taxon>
        <taxon>Cupressales</taxon>
        <taxon>Taxaceae</taxon>
        <taxon>Taxus</taxon>
    </lineage>
</organism>
<reference evidence="3 4" key="1">
    <citation type="journal article" date="2021" name="Nat. Plants">
        <title>The Taxus genome provides insights into paclitaxel biosynthesis.</title>
        <authorList>
            <person name="Xiong X."/>
            <person name="Gou J."/>
            <person name="Liao Q."/>
            <person name="Li Y."/>
            <person name="Zhou Q."/>
            <person name="Bi G."/>
            <person name="Li C."/>
            <person name="Du R."/>
            <person name="Wang X."/>
            <person name="Sun T."/>
            <person name="Guo L."/>
            <person name="Liang H."/>
            <person name="Lu P."/>
            <person name="Wu Y."/>
            <person name="Zhang Z."/>
            <person name="Ro D.K."/>
            <person name="Shang Y."/>
            <person name="Huang S."/>
            <person name="Yan J."/>
        </authorList>
    </citation>
    <scope>NUCLEOTIDE SEQUENCE [LARGE SCALE GENOMIC DNA]</scope>
    <source>
        <strain evidence="3">Ta-2019</strain>
    </source>
</reference>
<dbReference type="EMBL" id="JAHRHJ020000007">
    <property type="protein sequence ID" value="KAH9308019.1"/>
    <property type="molecule type" value="Genomic_DNA"/>
</dbReference>
<keyword evidence="4" id="KW-1185">Reference proteome</keyword>
<dbReference type="Pfam" id="PF03168">
    <property type="entry name" value="LEA_2"/>
    <property type="match status" value="1"/>
</dbReference>
<dbReference type="InterPro" id="IPR004864">
    <property type="entry name" value="LEA_2"/>
</dbReference>
<dbReference type="InterPro" id="IPR045043">
    <property type="entry name" value="Lea14-like"/>
</dbReference>
<dbReference type="PANTHER" id="PTHR31459:SF19">
    <property type="entry name" value="DESICCATION-RELATED PROTEIN LEA14-RELATED"/>
    <property type="match status" value="1"/>
</dbReference>
<comment type="similarity">
    <text evidence="1">Belongs to the LEA type 2 family.</text>
</comment>
<comment type="caution">
    <text evidence="3">The sequence shown here is derived from an EMBL/GenBank/DDBJ whole genome shotgun (WGS) entry which is preliminary data.</text>
</comment>
<dbReference type="Proteomes" id="UP000824469">
    <property type="component" value="Unassembled WGS sequence"/>
</dbReference>
<sequence>MAKLMDKAKGFVAEKIAGIEKPSADIVDVSIKHVSADSMTLEAAVDVLNPYSHNLPIGEISYRVRSADRVIASGTILDPGSIIAKEKTRFKVPVKVPYNFIISILRDVGKDWDLDYEWEIGLTMHIPIVGKFTLPISTSGTLKLPTLSDIF</sequence>
<dbReference type="GO" id="GO:0009269">
    <property type="term" value="P:response to desiccation"/>
    <property type="evidence" value="ECO:0007669"/>
    <property type="project" value="InterPro"/>
</dbReference>
<proteinExistence type="inferred from homology"/>
<dbReference type="SMART" id="SM00769">
    <property type="entry name" value="WHy"/>
    <property type="match status" value="1"/>
</dbReference>
<gene>
    <name evidence="3" type="ORF">KI387_035930</name>
</gene>
<evidence type="ECO:0000313" key="3">
    <source>
        <dbReference type="EMBL" id="KAH9308019.1"/>
    </source>
</evidence>